<proteinExistence type="predicted"/>
<dbReference type="InterPro" id="IPR051556">
    <property type="entry name" value="N-term/lysine_N-AcTrnsfr"/>
</dbReference>
<gene>
    <name evidence="4" type="ORF">ICJ83_16045</name>
</gene>
<dbReference type="SUPFAM" id="SSF55729">
    <property type="entry name" value="Acyl-CoA N-acyltransferases (Nat)"/>
    <property type="match status" value="1"/>
</dbReference>
<comment type="caution">
    <text evidence="4">The sequence shown here is derived from an EMBL/GenBank/DDBJ whole genome shotgun (WGS) entry which is preliminary data.</text>
</comment>
<dbReference type="EMBL" id="JACVXB010000012">
    <property type="protein sequence ID" value="MBD0833646.1"/>
    <property type="molecule type" value="Genomic_DNA"/>
</dbReference>
<protein>
    <submittedName>
        <fullName evidence="4">GNAT family N-acetyltransferase</fullName>
    </submittedName>
</protein>
<dbReference type="PANTHER" id="PTHR42919:SF8">
    <property type="entry name" value="N-ALPHA-ACETYLTRANSFERASE 50"/>
    <property type="match status" value="1"/>
</dbReference>
<name>A0A8J6QCL3_9FLAO</name>
<sequence length="171" mass="20238">MNIRKGTTDDLEVLKEVGQRTFIETFAPHNSEENMKNYLENGFSEEKLQIELNDPYSEFYFIELKGHVIGYLKVNFGPSQTELQDDQSLEIERIYVLKLFHGKKVGQLLYEKAIDMAKTRHLKYVWLGVWEKNERAIRFYEKNGFEAFDTHVFELGNDKQTDILMKLNLVY</sequence>
<dbReference type="InterPro" id="IPR000182">
    <property type="entry name" value="GNAT_dom"/>
</dbReference>
<evidence type="ECO:0000256" key="1">
    <source>
        <dbReference type="ARBA" id="ARBA00022679"/>
    </source>
</evidence>
<dbReference type="PROSITE" id="PS51186">
    <property type="entry name" value="GNAT"/>
    <property type="match status" value="1"/>
</dbReference>
<organism evidence="4 5">
    <name type="scientific">Aestuariibaculum sediminum</name>
    <dbReference type="NCBI Taxonomy" id="2770637"/>
    <lineage>
        <taxon>Bacteria</taxon>
        <taxon>Pseudomonadati</taxon>
        <taxon>Bacteroidota</taxon>
        <taxon>Flavobacteriia</taxon>
        <taxon>Flavobacteriales</taxon>
        <taxon>Flavobacteriaceae</taxon>
    </lineage>
</organism>
<dbReference type="AlphaFoldDB" id="A0A8J6QCL3"/>
<evidence type="ECO:0000313" key="5">
    <source>
        <dbReference type="Proteomes" id="UP000600588"/>
    </source>
</evidence>
<dbReference type="Pfam" id="PF00583">
    <property type="entry name" value="Acetyltransf_1"/>
    <property type="match status" value="1"/>
</dbReference>
<dbReference type="CDD" id="cd04301">
    <property type="entry name" value="NAT_SF"/>
    <property type="match status" value="1"/>
</dbReference>
<dbReference type="GO" id="GO:0016747">
    <property type="term" value="F:acyltransferase activity, transferring groups other than amino-acyl groups"/>
    <property type="evidence" value="ECO:0007669"/>
    <property type="project" value="InterPro"/>
</dbReference>
<evidence type="ECO:0000256" key="2">
    <source>
        <dbReference type="ARBA" id="ARBA00023315"/>
    </source>
</evidence>
<reference evidence="4 5" key="1">
    <citation type="submission" date="2020-09" db="EMBL/GenBank/DDBJ databases">
        <title>TT11 complete genome.</title>
        <authorList>
            <person name="Wu Z."/>
        </authorList>
    </citation>
    <scope>NUCLEOTIDE SEQUENCE [LARGE SCALE GENOMIC DNA]</scope>
    <source>
        <strain evidence="4 5">TT11</strain>
    </source>
</reference>
<evidence type="ECO:0000259" key="3">
    <source>
        <dbReference type="PROSITE" id="PS51186"/>
    </source>
</evidence>
<dbReference type="InterPro" id="IPR016181">
    <property type="entry name" value="Acyl_CoA_acyltransferase"/>
</dbReference>
<evidence type="ECO:0000313" key="4">
    <source>
        <dbReference type="EMBL" id="MBD0833646.1"/>
    </source>
</evidence>
<accession>A0A8J6QCL3</accession>
<dbReference type="RefSeq" id="WP_188231427.1">
    <property type="nucleotide sequence ID" value="NZ_JACVXB010000012.1"/>
</dbReference>
<keyword evidence="5" id="KW-1185">Reference proteome</keyword>
<dbReference type="Gene3D" id="3.40.630.30">
    <property type="match status" value="1"/>
</dbReference>
<dbReference type="Proteomes" id="UP000600588">
    <property type="component" value="Unassembled WGS sequence"/>
</dbReference>
<keyword evidence="1" id="KW-0808">Transferase</keyword>
<keyword evidence="2" id="KW-0012">Acyltransferase</keyword>
<dbReference type="PANTHER" id="PTHR42919">
    <property type="entry name" value="N-ALPHA-ACETYLTRANSFERASE"/>
    <property type="match status" value="1"/>
</dbReference>
<feature type="domain" description="N-acetyltransferase" evidence="3">
    <location>
        <begin position="1"/>
        <end position="170"/>
    </location>
</feature>